<dbReference type="GO" id="GO:0032259">
    <property type="term" value="P:methylation"/>
    <property type="evidence" value="ECO:0007669"/>
    <property type="project" value="UniProtKB-KW"/>
</dbReference>
<dbReference type="Proteomes" id="UP001597109">
    <property type="component" value="Unassembled WGS sequence"/>
</dbReference>
<evidence type="ECO:0000313" key="2">
    <source>
        <dbReference type="Proteomes" id="UP001597109"/>
    </source>
</evidence>
<proteinExistence type="predicted"/>
<comment type="caution">
    <text evidence="1">The sequence shown here is derived from an EMBL/GenBank/DDBJ whole genome shotgun (WGS) entry which is preliminary data.</text>
</comment>
<keyword evidence="1" id="KW-0808">Transferase</keyword>
<dbReference type="GO" id="GO:0008168">
    <property type="term" value="F:methyltransferase activity"/>
    <property type="evidence" value="ECO:0007669"/>
    <property type="project" value="UniProtKB-KW"/>
</dbReference>
<organism evidence="1 2">
    <name type="scientific">Metaplanococcus flavidus</name>
    <dbReference type="NCBI Taxonomy" id="569883"/>
    <lineage>
        <taxon>Bacteria</taxon>
        <taxon>Bacillati</taxon>
        <taxon>Bacillota</taxon>
        <taxon>Bacilli</taxon>
        <taxon>Bacillales</taxon>
        <taxon>Caryophanaceae</taxon>
        <taxon>Metaplanococcus</taxon>
    </lineage>
</organism>
<gene>
    <name evidence="1" type="ORF">ACFQ1X_10980</name>
</gene>
<dbReference type="InterPro" id="IPR029063">
    <property type="entry name" value="SAM-dependent_MTases_sf"/>
</dbReference>
<keyword evidence="2" id="KW-1185">Reference proteome</keyword>
<reference evidence="2" key="1">
    <citation type="journal article" date="2019" name="Int. J. Syst. Evol. Microbiol.">
        <title>The Global Catalogue of Microorganisms (GCM) 10K type strain sequencing project: providing services to taxonomists for standard genome sequencing and annotation.</title>
        <authorList>
            <consortium name="The Broad Institute Genomics Platform"/>
            <consortium name="The Broad Institute Genome Sequencing Center for Infectious Disease"/>
            <person name="Wu L."/>
            <person name="Ma J."/>
        </authorList>
    </citation>
    <scope>NUCLEOTIDE SEQUENCE [LARGE SCALE GENOMIC DNA]</scope>
    <source>
        <strain evidence="2">CCUG 56756</strain>
    </source>
</reference>
<dbReference type="RefSeq" id="WP_379082560.1">
    <property type="nucleotide sequence ID" value="NZ_JBHTKI010000015.1"/>
</dbReference>
<accession>A0ABW3LCA4</accession>
<dbReference type="Gene3D" id="3.40.50.150">
    <property type="entry name" value="Vaccinia Virus protein VP39"/>
    <property type="match status" value="1"/>
</dbReference>
<dbReference type="EMBL" id="JBHTKI010000015">
    <property type="protein sequence ID" value="MFD1031954.1"/>
    <property type="molecule type" value="Genomic_DNA"/>
</dbReference>
<evidence type="ECO:0000313" key="1">
    <source>
        <dbReference type="EMBL" id="MFD1031954.1"/>
    </source>
</evidence>
<dbReference type="SUPFAM" id="SSF53335">
    <property type="entry name" value="S-adenosyl-L-methionine-dependent methyltransferases"/>
    <property type="match status" value="1"/>
</dbReference>
<protein>
    <submittedName>
        <fullName evidence="1">SAM-dependent methyltransferase</fullName>
        <ecNumber evidence="1">2.1.1.-</ecNumber>
    </submittedName>
</protein>
<keyword evidence="1" id="KW-0489">Methyltransferase</keyword>
<sequence>MKEHEGDKYLNIQTAGTQWISEATLHHNRYEPTPYEHLKQLFNRHPIEEGDGLVDFGSGKGRLNFYAHDRFGCRTTGVELNTNFCGEAKQNLADYGRNHRTGLDRLRIQCGMAQDYEVQAEDTVFYFFNPFSVQIFMKVIDNILRSEETYPREVKIILYYPTAEYIDFLDRSTVFELSESIDLPTIVKDPAEQFLVYKFSSLQDFEALV</sequence>
<name>A0ABW3LCA4_9BACL</name>
<dbReference type="EC" id="2.1.1.-" evidence="1"/>